<dbReference type="RefSeq" id="WP_128501237.1">
    <property type="nucleotide sequence ID" value="NZ_CP035107.1"/>
</dbReference>
<name>A0A3R5UUI1_ORNRH</name>
<dbReference type="AlphaFoldDB" id="A0A3R5UUI1"/>
<evidence type="ECO:0000313" key="1">
    <source>
        <dbReference type="EMBL" id="QAR30762.1"/>
    </source>
</evidence>
<dbReference type="OrthoDB" id="1205067at2"/>
<accession>A0A3R5UUI1</accession>
<protein>
    <submittedName>
        <fullName evidence="1">Uncharacterized protein</fullName>
    </submittedName>
</protein>
<dbReference type="Pfam" id="PF19940">
    <property type="entry name" value="DUF6402"/>
    <property type="match status" value="1"/>
</dbReference>
<sequence>MSRTRIVNGKTFIHTEKSHLLYSGKSLIFSAQKTISEEGQKDGVIYGEDFEMEDLEKSSKSDLIKEAYWIDKESSNKTNLMNISSNEINFYIKLDKSTIGKTIKLTIRSLDLVFDDNISVESSFLVKKEEMFFKFNLNAENFQRGGDAIQKLYFLIEIDDEKYKYPLSKDDYLKVHVVHYIPQVMRAQNPSWEVAAKLQDRWFKGNASSEPWKNPVIFKNLLDWILKYSRVKDVYDEIITELWKTDNAIKELKKMIKQMTTDSNVNLKLPSKRGEKSYFGVYSSDIKSYQGVKQPKLNNDKRTENMPLFERFYYQSKSYEISLFEPLDDLTGALASFSFRVIGIGSITNTGNGYLVDITKIGIYIKDSFDFITDGESLGYWSIIDNNVEKLNPFNSDYYKITNNSYQKYRKDYGKGMDFNLYSDIKYLSVNYNFFAKKNEL</sequence>
<dbReference type="Proteomes" id="UP000287701">
    <property type="component" value="Chromosome"/>
</dbReference>
<proteinExistence type="predicted"/>
<gene>
    <name evidence="1" type="ORF">EQP59_05120</name>
</gene>
<organism evidence="1 2">
    <name type="scientific">Ornithobacterium rhinotracheale</name>
    <dbReference type="NCBI Taxonomy" id="28251"/>
    <lineage>
        <taxon>Bacteria</taxon>
        <taxon>Pseudomonadati</taxon>
        <taxon>Bacteroidota</taxon>
        <taxon>Flavobacteriia</taxon>
        <taxon>Flavobacteriales</taxon>
        <taxon>Weeksellaceae</taxon>
        <taxon>Ornithobacterium</taxon>
    </lineage>
</organism>
<evidence type="ECO:0000313" key="2">
    <source>
        <dbReference type="Proteomes" id="UP000287701"/>
    </source>
</evidence>
<reference evidence="1 2" key="1">
    <citation type="submission" date="2019-01" db="EMBL/GenBank/DDBJ databases">
        <title>Whole Genome of Ornithobacterium rhinotracheale FARPER-174b.</title>
        <authorList>
            <person name="Tataje-Lavanda L.A."/>
            <person name="Montalvan A."/>
            <person name="Montesinos R."/>
            <person name="Zimic M."/>
            <person name="Fernandez-Sanchez M."/>
            <person name="Fernandez-Diaz M."/>
        </authorList>
    </citation>
    <scope>NUCLEOTIDE SEQUENCE [LARGE SCALE GENOMIC DNA]</scope>
    <source>
        <strain evidence="1 2">FARPER-174b</strain>
    </source>
</reference>
<dbReference type="InterPro" id="IPR045646">
    <property type="entry name" value="DUF6402"/>
</dbReference>
<dbReference type="EMBL" id="CP035107">
    <property type="protein sequence ID" value="QAR30762.1"/>
    <property type="molecule type" value="Genomic_DNA"/>
</dbReference>